<dbReference type="InterPro" id="IPR029020">
    <property type="entry name" value="Ammonium/urea_transptr"/>
</dbReference>
<feature type="transmembrane region" description="Helical" evidence="12">
    <location>
        <begin position="6"/>
        <end position="24"/>
    </location>
</feature>
<feature type="transmembrane region" description="Helical" evidence="12">
    <location>
        <begin position="119"/>
        <end position="140"/>
    </location>
</feature>
<dbReference type="GO" id="GO:0008519">
    <property type="term" value="F:ammonium channel activity"/>
    <property type="evidence" value="ECO:0007669"/>
    <property type="project" value="InterPro"/>
</dbReference>
<protein>
    <recommendedName>
        <fullName evidence="10 12">Ammonium transporter</fullName>
    </recommendedName>
</protein>
<evidence type="ECO:0000313" key="15">
    <source>
        <dbReference type="Proteomes" id="UP000186168"/>
    </source>
</evidence>
<evidence type="ECO:0000259" key="13">
    <source>
        <dbReference type="Pfam" id="PF00909"/>
    </source>
</evidence>
<keyword evidence="15" id="KW-1185">Reference proteome</keyword>
<feature type="transmembrane region" description="Helical" evidence="12">
    <location>
        <begin position="86"/>
        <end position="107"/>
    </location>
</feature>
<gene>
    <name evidence="14" type="ORF">SPAR_05220</name>
</gene>
<evidence type="ECO:0000256" key="6">
    <source>
        <dbReference type="ARBA" id="ARBA00022692"/>
    </source>
</evidence>
<dbReference type="SUPFAM" id="SSF111352">
    <property type="entry name" value="Ammonium transporter"/>
    <property type="match status" value="1"/>
</dbReference>
<dbReference type="InterPro" id="IPR018047">
    <property type="entry name" value="Ammonium_transpt_CS"/>
</dbReference>
<dbReference type="EMBL" id="ASQP01000081">
    <property type="protein sequence ID" value="OMI40561.1"/>
    <property type="molecule type" value="Genomic_DNA"/>
</dbReference>
<name>A0A1R1SQH0_9ACTN</name>
<reference evidence="14 15" key="1">
    <citation type="submission" date="2013-05" db="EMBL/GenBank/DDBJ databases">
        <title>Genome sequence of Streptomyces sparsogenes DSM 40356.</title>
        <authorList>
            <person name="Coyne S."/>
            <person name="Seebeck F.P."/>
        </authorList>
    </citation>
    <scope>NUCLEOTIDE SEQUENCE [LARGE SCALE GENOMIC DNA]</scope>
    <source>
        <strain evidence="14 15">DSM 40356</strain>
    </source>
</reference>
<evidence type="ECO:0000256" key="10">
    <source>
        <dbReference type="ARBA" id="ARBA00050025"/>
    </source>
</evidence>
<comment type="subcellular location">
    <subcellularLocation>
        <location evidence="1 12">Cell membrane</location>
        <topology evidence="1 12">Multi-pass membrane protein</topology>
    </subcellularLocation>
</comment>
<sequence>MISAALVMLMTPGLAFFYGGMVRVKSALNMLMMSFIALGIVSLLWVLFGYSLTFGDDIGGGLLGNLDHIGFQGIHPDTLWGAKPDAIPVFAFAFFQLMFAVITPALISGAVADRVKFGAWTLFITVWVSVVYFPVAHWVWQADGWLFKKEVIDFAGGTAVHINAGAAGLACALVLGKRIGFKKDPMRPHNLPLVMLGSGLLWFGWFGFNAGSALAANGTAANMAFNTQIATGVAMLGWLAYERVRHGAFTTLGAASGAVAGLVAITPSGAAVNAWGAIIIGLVAGVVCSWAVSLKYKLGFDDSLDVVGVHLVGGILGTLLVGLLATDGVGGLNQLGKQALGAFTVLAYSFAVSWILAKAIDVTIGFRASEDEEVGGLDQAYHAETAYDFSAVGSSHVARRTVATIQDQVGAGAPQNKKVDA</sequence>
<dbReference type="PANTHER" id="PTHR43029:SF10">
    <property type="entry name" value="AMMONIUM TRANSPORTER MEP2"/>
    <property type="match status" value="1"/>
</dbReference>
<dbReference type="NCBIfam" id="TIGR00836">
    <property type="entry name" value="amt"/>
    <property type="match status" value="1"/>
</dbReference>
<dbReference type="AlphaFoldDB" id="A0A1R1SQH0"/>
<evidence type="ECO:0000256" key="12">
    <source>
        <dbReference type="RuleBase" id="RU362002"/>
    </source>
</evidence>
<evidence type="ECO:0000256" key="4">
    <source>
        <dbReference type="ARBA" id="ARBA00022448"/>
    </source>
</evidence>
<evidence type="ECO:0000256" key="9">
    <source>
        <dbReference type="ARBA" id="ARBA00023177"/>
    </source>
</evidence>
<dbReference type="FunFam" id="1.10.3430.10:FF:000007">
    <property type="entry name" value="Ammonium transporter"/>
    <property type="match status" value="1"/>
</dbReference>
<dbReference type="InterPro" id="IPR001905">
    <property type="entry name" value="Ammonium_transpt"/>
</dbReference>
<dbReference type="Pfam" id="PF00909">
    <property type="entry name" value="Ammonium_transp"/>
    <property type="match status" value="1"/>
</dbReference>
<feature type="transmembrane region" description="Helical" evidence="12">
    <location>
        <begin position="191"/>
        <end position="208"/>
    </location>
</feature>
<keyword evidence="7 12" id="KW-1133">Transmembrane helix</keyword>
<feature type="transmembrane region" description="Helical" evidence="12">
    <location>
        <begin position="248"/>
        <end position="266"/>
    </location>
</feature>
<evidence type="ECO:0000256" key="7">
    <source>
        <dbReference type="ARBA" id="ARBA00022989"/>
    </source>
</evidence>
<dbReference type="STRING" id="67365.GCA_001704635_00193"/>
<dbReference type="PANTHER" id="PTHR43029">
    <property type="entry name" value="AMMONIUM TRANSPORTER MEP2"/>
    <property type="match status" value="1"/>
</dbReference>
<keyword evidence="6 12" id="KW-0812">Transmembrane</keyword>
<feature type="transmembrane region" description="Helical" evidence="12">
    <location>
        <begin position="160"/>
        <end position="179"/>
    </location>
</feature>
<dbReference type="PROSITE" id="PS01219">
    <property type="entry name" value="AMMONIUM_TRANSP"/>
    <property type="match status" value="1"/>
</dbReference>
<comment type="similarity">
    <text evidence="2 12">Belongs to the ammonia transporter channel (TC 1.A.11.2) family.</text>
</comment>
<feature type="transmembrane region" description="Helical" evidence="12">
    <location>
        <begin position="304"/>
        <end position="326"/>
    </location>
</feature>
<evidence type="ECO:0000256" key="2">
    <source>
        <dbReference type="ARBA" id="ARBA00005887"/>
    </source>
</evidence>
<comment type="subunit">
    <text evidence="3">Homotrimer.</text>
</comment>
<evidence type="ECO:0000256" key="5">
    <source>
        <dbReference type="ARBA" id="ARBA00022475"/>
    </source>
</evidence>
<dbReference type="Gene3D" id="1.10.3430.10">
    <property type="entry name" value="Ammonium transporter AmtB like domains"/>
    <property type="match status" value="1"/>
</dbReference>
<comment type="function">
    <text evidence="11">Involved in the uptake of ammonium/ammonia (NH(4)(+)/NH(3)).</text>
</comment>
<keyword evidence="8 12" id="KW-0472">Membrane</keyword>
<evidence type="ECO:0000256" key="1">
    <source>
        <dbReference type="ARBA" id="ARBA00004651"/>
    </source>
</evidence>
<feature type="transmembrane region" description="Helical" evidence="12">
    <location>
        <begin position="31"/>
        <end position="52"/>
    </location>
</feature>
<evidence type="ECO:0000256" key="11">
    <source>
        <dbReference type="ARBA" id="ARBA00054862"/>
    </source>
</evidence>
<keyword evidence="4 12" id="KW-0813">Transport</keyword>
<evidence type="ECO:0000313" key="14">
    <source>
        <dbReference type="EMBL" id="OMI40561.1"/>
    </source>
</evidence>
<comment type="caution">
    <text evidence="14">The sequence shown here is derived from an EMBL/GenBank/DDBJ whole genome shotgun (WGS) entry which is preliminary data.</text>
</comment>
<dbReference type="GO" id="GO:0005886">
    <property type="term" value="C:plasma membrane"/>
    <property type="evidence" value="ECO:0007669"/>
    <property type="project" value="UniProtKB-SubCell"/>
</dbReference>
<keyword evidence="5" id="KW-1003">Cell membrane</keyword>
<evidence type="ECO:0000256" key="8">
    <source>
        <dbReference type="ARBA" id="ARBA00023136"/>
    </source>
</evidence>
<feature type="transmembrane region" description="Helical" evidence="12">
    <location>
        <begin position="338"/>
        <end position="357"/>
    </location>
</feature>
<proteinExistence type="inferred from homology"/>
<feature type="transmembrane region" description="Helical" evidence="12">
    <location>
        <begin position="272"/>
        <end position="292"/>
    </location>
</feature>
<evidence type="ECO:0000256" key="3">
    <source>
        <dbReference type="ARBA" id="ARBA00011233"/>
    </source>
</evidence>
<feature type="domain" description="Ammonium transporter AmtB-like" evidence="13">
    <location>
        <begin position="1"/>
        <end position="387"/>
    </location>
</feature>
<accession>A0A1R1SQH0</accession>
<organism evidence="14 15">
    <name type="scientific">Streptomyces sparsogenes DSM 40356</name>
    <dbReference type="NCBI Taxonomy" id="1331668"/>
    <lineage>
        <taxon>Bacteria</taxon>
        <taxon>Bacillati</taxon>
        <taxon>Actinomycetota</taxon>
        <taxon>Actinomycetes</taxon>
        <taxon>Kitasatosporales</taxon>
        <taxon>Streptomycetaceae</taxon>
        <taxon>Streptomyces</taxon>
    </lineage>
</organism>
<dbReference type="InterPro" id="IPR024041">
    <property type="entry name" value="NH4_transpt_AmtB-like_dom"/>
</dbReference>
<keyword evidence="9 12" id="KW-0924">Ammonia transport</keyword>
<feature type="transmembrane region" description="Helical" evidence="12">
    <location>
        <begin position="220"/>
        <end position="241"/>
    </location>
</feature>
<dbReference type="Proteomes" id="UP000186168">
    <property type="component" value="Unassembled WGS sequence"/>
</dbReference>